<keyword evidence="7" id="KW-1185">Reference proteome</keyword>
<dbReference type="Proteomes" id="UP000000759">
    <property type="component" value="Chromosome 4"/>
</dbReference>
<dbReference type="PaxDb" id="2850-Phatr44324"/>
<dbReference type="HOGENOM" id="CLU_243009_0_0_1"/>
<sequence length="1594" mass="174381">MPSILDIATSSGLEANSVTLETPIAPPPSLPIPPTMVANPVDEIDNFKTNGNAETQKELMVLAPTLEDIVAGGIATTSYSPEELARLQERPVVNIKSLDDTHSDSSRRCNIAATDPIPEFEDSKVALGYEDNKAIELLESNNECVVSTSNKGNGLPGLELANTATNDPELPHSKCKNVATALGASTESSDGFRLTSPNEIDQSSENGHPEKKCQSDRMVSTSQVHLSGQLESSKSGLVSVPISGVTPGQNDVDQQPPDEIAEMQEPLAVVAPARKETVTPEHSPTTKLSAEAAQLGKSQDGKIDFSKITYTDAAAADSKPEVEQAMVVLGCEENPLVNVMSVSVFSASKDVTKDPQAKSLDTTAHSVEQPHHESTSKTVTGSAESTDGVKWLYSTSPIKLDSSSEDEDVEKNTESVRIVSTSEMCSSGQSESSKSVLASVPSSGASSGQNALDKQPFKPANNGEKEVGAVLTAKSDTQKGVDKKMQIIDSVGSIKGEERGIDSLLLVSTSAGDLPQGDSTSSVPTIIEIDLAMPETEFAQGENSSKTRTRLSGPASAAQGLSSTGTKFKAPHGKRSCPETRNARLAPVIGEQTFQGNSDGRTSSVAESSMSLSMVHQNKITSGELHSTALPMSKETPTKSTETALKFSLSRRSAVKSPSLKRSASSNKTLAVGTAILQDKPMIASTPLGADSASVLWDLEHSNLSRKKRRYTNTNADSPHGSCHLPVNNQEVIVLLSSSDDDQSASEASNLNGIQTNVAEKLEPSVSSEKEESFWSFMFQDESIEDSCLTMQDADEDDTVSECDIPNDCTHSKHVQGLAPSENHASIRPPGVNAAKPCGCCLNCIRASCGMCNNCILGKRQSCFQKVDESDSAVHAPSFPSGWRFYFGQDKKYCGLFILGPGGLRYKRAESAVNRSPSALRNVDIQHFYQYVGLDDTRATNERTNQKSSSSMGVGVRCYAMYTNRQWYWGTVLFDDGDTRDRVPFGNGLELITESEYRNLYPTQIIPKRPSRLEQSDTEQDCTVLNARDLRRRRCHNCSACRTESCGFCFSCVSNKENTTLYKQQCFLTVCSQIKVSEKAHAVPRLDSYTFYFDNEKSDRCPRWLPPKLAGLVVIDANGSTQRFTKSSKPCTLFDSRSKEVQDFYEGFLGIPLREQNVEHTLVGKGFRRDWLDVNGNCKTLSGIISSCEKDIFSGDYYFTITYDNWSLSFLDYRAGKVPQPNKGIRCERWICPDACKVSAASVTSKNFPHMCLSVRGFLLEFQVKKSTIKGAGLGVFVRCASMNDSLKAEGLVLAAREYIDLGIYAPLVPEQKIPEHVNLALNFVHEWKCEEWNFSLWGHPTGWIYNISDVVTGELSTSSRQNLLSYVNETDGKEAPLIRAAHDPEGAVHYLLGFEQGDNLHLPLDSNWMELKINYGSGYEKVRVRKGYSRLSHSEQEKFRELIASDDKDTLDDVMKWSAQDLIQCLTKFEESFVIQKGDTPLREIAAARAILIVIQFKERIKSFQEEFATLDDDTSFCDNGYTDLEKLDVVGRCTRLLGALLNSGSTRTQVCKFILKTRELCSTLATLLKWTEKMLATMSVSRLRKTIVGDAV</sequence>
<evidence type="ECO:0000259" key="5">
    <source>
        <dbReference type="PROSITE" id="PS51058"/>
    </source>
</evidence>
<dbReference type="PROSITE" id="PS51058">
    <property type="entry name" value="ZF_CXXC"/>
    <property type="match status" value="1"/>
</dbReference>
<organism evidence="6 7">
    <name type="scientific">Phaeodactylum tricornutum (strain CCAP 1055/1)</name>
    <dbReference type="NCBI Taxonomy" id="556484"/>
    <lineage>
        <taxon>Eukaryota</taxon>
        <taxon>Sar</taxon>
        <taxon>Stramenopiles</taxon>
        <taxon>Ochrophyta</taxon>
        <taxon>Bacillariophyta</taxon>
        <taxon>Bacillariophyceae</taxon>
        <taxon>Bacillariophycidae</taxon>
        <taxon>Naviculales</taxon>
        <taxon>Phaeodactylaceae</taxon>
        <taxon>Phaeodactylum</taxon>
    </lineage>
</organism>
<dbReference type="InterPro" id="IPR002857">
    <property type="entry name" value="Znf_CXXC"/>
</dbReference>
<feature type="region of interest" description="Disordered" evidence="4">
    <location>
        <begin position="275"/>
        <end position="298"/>
    </location>
</feature>
<feature type="compositionally biased region" description="Low complexity" evidence="4">
    <location>
        <begin position="420"/>
        <end position="443"/>
    </location>
</feature>
<protein>
    <recommendedName>
        <fullName evidence="5">CXXC-type domain-containing protein</fullName>
    </recommendedName>
</protein>
<dbReference type="GO" id="GO:0003677">
    <property type="term" value="F:DNA binding"/>
    <property type="evidence" value="ECO:0007669"/>
    <property type="project" value="InterPro"/>
</dbReference>
<dbReference type="GO" id="GO:0008270">
    <property type="term" value="F:zinc ion binding"/>
    <property type="evidence" value="ECO:0007669"/>
    <property type="project" value="UniProtKB-KW"/>
</dbReference>
<reference evidence="6 7" key="1">
    <citation type="journal article" date="2008" name="Nature">
        <title>The Phaeodactylum genome reveals the evolutionary history of diatom genomes.</title>
        <authorList>
            <person name="Bowler C."/>
            <person name="Allen A.E."/>
            <person name="Badger J.H."/>
            <person name="Grimwood J."/>
            <person name="Jabbari K."/>
            <person name="Kuo A."/>
            <person name="Maheswari U."/>
            <person name="Martens C."/>
            <person name="Maumus F."/>
            <person name="Otillar R.P."/>
            <person name="Rayko E."/>
            <person name="Salamov A."/>
            <person name="Vandepoele K."/>
            <person name="Beszteri B."/>
            <person name="Gruber A."/>
            <person name="Heijde M."/>
            <person name="Katinka M."/>
            <person name="Mock T."/>
            <person name="Valentin K."/>
            <person name="Verret F."/>
            <person name="Berges J.A."/>
            <person name="Brownlee C."/>
            <person name="Cadoret J.P."/>
            <person name="Chiovitti A."/>
            <person name="Choi C.J."/>
            <person name="Coesel S."/>
            <person name="De Martino A."/>
            <person name="Detter J.C."/>
            <person name="Durkin C."/>
            <person name="Falciatore A."/>
            <person name="Fournet J."/>
            <person name="Haruta M."/>
            <person name="Huysman M.J."/>
            <person name="Jenkins B.D."/>
            <person name="Jiroutova K."/>
            <person name="Jorgensen R.E."/>
            <person name="Joubert Y."/>
            <person name="Kaplan A."/>
            <person name="Kroger N."/>
            <person name="Kroth P.G."/>
            <person name="La Roche J."/>
            <person name="Lindquist E."/>
            <person name="Lommer M."/>
            <person name="Martin-Jezequel V."/>
            <person name="Lopez P.J."/>
            <person name="Lucas S."/>
            <person name="Mangogna M."/>
            <person name="McGinnis K."/>
            <person name="Medlin L.K."/>
            <person name="Montsant A."/>
            <person name="Oudot-Le Secq M.P."/>
            <person name="Napoli C."/>
            <person name="Obornik M."/>
            <person name="Parker M.S."/>
            <person name="Petit J.L."/>
            <person name="Porcel B.M."/>
            <person name="Poulsen N."/>
            <person name="Robison M."/>
            <person name="Rychlewski L."/>
            <person name="Rynearson T.A."/>
            <person name="Schmutz J."/>
            <person name="Shapiro H."/>
            <person name="Siaut M."/>
            <person name="Stanley M."/>
            <person name="Sussman M.R."/>
            <person name="Taylor A.R."/>
            <person name="Vardi A."/>
            <person name="von Dassow P."/>
            <person name="Vyverman W."/>
            <person name="Willis A."/>
            <person name="Wyrwicz L.S."/>
            <person name="Rokhsar D.S."/>
            <person name="Weissenbach J."/>
            <person name="Armbrust E.V."/>
            <person name="Green B.R."/>
            <person name="Van de Peer Y."/>
            <person name="Grigoriev I.V."/>
        </authorList>
    </citation>
    <scope>NUCLEOTIDE SEQUENCE [LARGE SCALE GENOMIC DNA]</scope>
    <source>
        <strain evidence="6 7">CCAP 1055/1</strain>
    </source>
</reference>
<feature type="compositionally biased region" description="Polar residues" evidence="4">
    <location>
        <begin position="592"/>
        <end position="602"/>
    </location>
</feature>
<feature type="compositionally biased region" description="Polar residues" evidence="4">
    <location>
        <begin position="185"/>
        <end position="206"/>
    </location>
</feature>
<feature type="domain" description="CXXC-type" evidence="5">
    <location>
        <begin position="1028"/>
        <end position="1072"/>
    </location>
</feature>
<feature type="region of interest" description="Disordered" evidence="4">
    <location>
        <begin position="538"/>
        <end position="612"/>
    </location>
</feature>
<name>B7FTQ3_PHATC</name>
<gene>
    <name evidence="6" type="ORF">PHATRDRAFT_44324</name>
</gene>
<feature type="compositionally biased region" description="Polar residues" evidence="4">
    <location>
        <begin position="217"/>
        <end position="232"/>
    </location>
</feature>
<reference evidence="7" key="2">
    <citation type="submission" date="2008-08" db="EMBL/GenBank/DDBJ databases">
        <authorList>
            <consortium name="Diatom Consortium"/>
            <person name="Grigoriev I."/>
            <person name="Grimwood J."/>
            <person name="Kuo A."/>
            <person name="Otillar R.P."/>
            <person name="Salamov A."/>
            <person name="Detter J.C."/>
            <person name="Lindquist E."/>
            <person name="Shapiro H."/>
            <person name="Lucas S."/>
            <person name="Glavina del Rio T."/>
            <person name="Pitluck S."/>
            <person name="Rokhsar D."/>
            <person name="Bowler C."/>
        </authorList>
    </citation>
    <scope>GENOME REANNOTATION</scope>
    <source>
        <strain evidence="7">CCAP 1055/1</strain>
    </source>
</reference>
<feature type="region of interest" description="Disordered" evidence="4">
    <location>
        <begin position="185"/>
        <end position="232"/>
    </location>
</feature>
<keyword evidence="3" id="KW-0862">Zinc</keyword>
<dbReference type="RefSeq" id="XP_002178457.1">
    <property type="nucleotide sequence ID" value="XM_002178421.1"/>
</dbReference>
<dbReference type="GeneID" id="7198023"/>
<dbReference type="InParanoid" id="B7FTQ3"/>
<evidence type="ECO:0000256" key="3">
    <source>
        <dbReference type="ARBA" id="ARBA00022833"/>
    </source>
</evidence>
<feature type="region of interest" description="Disordered" evidence="4">
    <location>
        <begin position="400"/>
        <end position="462"/>
    </location>
</feature>
<evidence type="ECO:0000313" key="7">
    <source>
        <dbReference type="Proteomes" id="UP000000759"/>
    </source>
</evidence>
<keyword evidence="1" id="KW-0479">Metal-binding</keyword>
<dbReference type="EMBL" id="CM000607">
    <property type="protein sequence ID" value="EEC50122.1"/>
    <property type="molecule type" value="Genomic_DNA"/>
</dbReference>
<evidence type="ECO:0000256" key="4">
    <source>
        <dbReference type="SAM" id="MobiDB-lite"/>
    </source>
</evidence>
<evidence type="ECO:0000256" key="1">
    <source>
        <dbReference type="ARBA" id="ARBA00022723"/>
    </source>
</evidence>
<evidence type="ECO:0000313" key="6">
    <source>
        <dbReference type="EMBL" id="EEC50122.1"/>
    </source>
</evidence>
<keyword evidence="2" id="KW-0863">Zinc-finger</keyword>
<evidence type="ECO:0000256" key="2">
    <source>
        <dbReference type="ARBA" id="ARBA00022771"/>
    </source>
</evidence>
<accession>B7FTQ3</accession>
<feature type="region of interest" description="Disordered" evidence="4">
    <location>
        <begin position="350"/>
        <end position="384"/>
    </location>
</feature>
<dbReference type="OrthoDB" id="57231at2759"/>
<dbReference type="KEGG" id="pti:PHATRDRAFT_44324"/>
<proteinExistence type="predicted"/>
<feature type="compositionally biased region" description="Low complexity" evidence="4">
    <location>
        <begin position="603"/>
        <end position="612"/>
    </location>
</feature>